<feature type="region of interest" description="Disordered" evidence="1">
    <location>
        <begin position="310"/>
        <end position="366"/>
    </location>
</feature>
<feature type="compositionally biased region" description="Polar residues" evidence="1">
    <location>
        <begin position="347"/>
        <end position="361"/>
    </location>
</feature>
<sequence>MDRNGISIFSEIDRTLKKHTDNLLHTLEGVSARLSNLEIRTCDIETSLEDMKEHVGNYDRNRKLRQMENMLNKVQEGLRIWQEKQEIVEALKYANSQGCKEDKRSESQNSIADTGSAQGKISAPYQSHQSLTTSVPQTPQQLPGLLSPVASQAPVQQSPSLVQPPPRLPQSQIPAIPQPEPYFPTPCQPAGATRQQYQFPPPQQLKIPPPTTCQQYESVHQHSQPSQPSQQHPPVVSSSQHQLPLSYHSEETSYMPQPPKTYPPTPSVNQLPPIPQPVGCLPYSQQFYGARSNMYSSGFSSTYAPPHSLSQYNAAIKPPHGSSTDPSSGGSQRHLHTAQLLPHALPTANSNDRGSSTSGTENEVPIDDVVDKVVMMGFSRDQVRATVNELSKKGKSVDFNAVLDKLMNQ</sequence>
<reference evidence="3 4" key="1">
    <citation type="submission" date="2017-09" db="EMBL/GenBank/DDBJ databases">
        <title>WGS assembly of Aquilegia coerulea Goldsmith.</title>
        <authorList>
            <person name="Hodges S."/>
            <person name="Kramer E."/>
            <person name="Nordborg M."/>
            <person name="Tomkins J."/>
            <person name="Borevitz J."/>
            <person name="Derieg N."/>
            <person name="Yan J."/>
            <person name="Mihaltcheva S."/>
            <person name="Hayes R.D."/>
            <person name="Rokhsar D."/>
        </authorList>
    </citation>
    <scope>NUCLEOTIDE SEQUENCE [LARGE SCALE GENOMIC DNA]</scope>
    <source>
        <strain evidence="4">cv. Goldsmith</strain>
    </source>
</reference>
<dbReference type="AlphaFoldDB" id="A0A2G5F191"/>
<evidence type="ECO:0000256" key="1">
    <source>
        <dbReference type="SAM" id="MobiDB-lite"/>
    </source>
</evidence>
<dbReference type="STRING" id="218851.A0A2G5F191"/>
<feature type="compositionally biased region" description="Pro residues" evidence="1">
    <location>
        <begin position="256"/>
        <end position="273"/>
    </location>
</feature>
<dbReference type="PANTHER" id="PTHR31805">
    <property type="entry name" value="RECEPTOR-LIKE KINASE, PUTATIVE (DUF1421)-RELATED"/>
    <property type="match status" value="1"/>
</dbReference>
<protein>
    <recommendedName>
        <fullName evidence="2">DUF1421 domain-containing protein</fullName>
    </recommendedName>
</protein>
<accession>A0A2G5F191</accession>
<feature type="compositionally biased region" description="Polar residues" evidence="1">
    <location>
        <begin position="107"/>
        <end position="141"/>
    </location>
</feature>
<organism evidence="3 4">
    <name type="scientific">Aquilegia coerulea</name>
    <name type="common">Rocky mountain columbine</name>
    <dbReference type="NCBI Taxonomy" id="218851"/>
    <lineage>
        <taxon>Eukaryota</taxon>
        <taxon>Viridiplantae</taxon>
        <taxon>Streptophyta</taxon>
        <taxon>Embryophyta</taxon>
        <taxon>Tracheophyta</taxon>
        <taxon>Spermatophyta</taxon>
        <taxon>Magnoliopsida</taxon>
        <taxon>Ranunculales</taxon>
        <taxon>Ranunculaceae</taxon>
        <taxon>Thalictroideae</taxon>
        <taxon>Aquilegia</taxon>
    </lineage>
</organism>
<dbReference type="InterPro" id="IPR010820">
    <property type="entry name" value="DUF1421"/>
</dbReference>
<keyword evidence="4" id="KW-1185">Reference proteome</keyword>
<feature type="region of interest" description="Disordered" evidence="1">
    <location>
        <begin position="96"/>
        <end position="273"/>
    </location>
</feature>
<dbReference type="OrthoDB" id="515416at2759"/>
<dbReference type="Proteomes" id="UP000230069">
    <property type="component" value="Unassembled WGS sequence"/>
</dbReference>
<dbReference type="Pfam" id="PF07223">
    <property type="entry name" value="DUF1421"/>
    <property type="match status" value="1"/>
</dbReference>
<feature type="compositionally biased region" description="Pro residues" evidence="1">
    <location>
        <begin position="199"/>
        <end position="211"/>
    </location>
</feature>
<evidence type="ECO:0000313" key="4">
    <source>
        <dbReference type="Proteomes" id="UP000230069"/>
    </source>
</evidence>
<feature type="compositionally biased region" description="Pro residues" evidence="1">
    <location>
        <begin position="176"/>
        <end position="187"/>
    </location>
</feature>
<dbReference type="EMBL" id="KZ305019">
    <property type="protein sequence ID" value="PIA61778.1"/>
    <property type="molecule type" value="Genomic_DNA"/>
</dbReference>
<feature type="compositionally biased region" description="Polar residues" evidence="1">
    <location>
        <begin position="321"/>
        <end position="331"/>
    </location>
</feature>
<gene>
    <name evidence="3" type="ORF">AQUCO_00200045v1</name>
</gene>
<feature type="domain" description="DUF1421" evidence="2">
    <location>
        <begin position="366"/>
        <end position="409"/>
    </location>
</feature>
<feature type="compositionally biased region" description="Low complexity" evidence="1">
    <location>
        <begin position="221"/>
        <end position="242"/>
    </location>
</feature>
<proteinExistence type="predicted"/>
<feature type="compositionally biased region" description="Low complexity" evidence="1">
    <location>
        <begin position="147"/>
        <end position="161"/>
    </location>
</feature>
<evidence type="ECO:0000259" key="2">
    <source>
        <dbReference type="Pfam" id="PF07223"/>
    </source>
</evidence>
<name>A0A2G5F191_AQUCA</name>
<dbReference type="InParanoid" id="A0A2G5F191"/>
<evidence type="ECO:0000313" key="3">
    <source>
        <dbReference type="EMBL" id="PIA61778.1"/>
    </source>
</evidence>
<dbReference type="PANTHER" id="PTHR31805:SF14">
    <property type="entry name" value="RECEPTOR-LIKE KINASE, PUTATIVE (DUF1421)-RELATED"/>
    <property type="match status" value="1"/>
</dbReference>